<keyword evidence="1" id="KW-1017">Isopeptide bond</keyword>
<feature type="compositionally biased region" description="Basic and acidic residues" evidence="4">
    <location>
        <begin position="1063"/>
        <end position="1075"/>
    </location>
</feature>
<feature type="compositionally biased region" description="Basic and acidic residues" evidence="4">
    <location>
        <begin position="150"/>
        <end position="171"/>
    </location>
</feature>
<feature type="compositionally biased region" description="Low complexity" evidence="4">
    <location>
        <begin position="173"/>
        <end position="194"/>
    </location>
</feature>
<gene>
    <name evidence="6" type="ORF">Pcinc_013583</name>
</gene>
<dbReference type="InterPro" id="IPR051284">
    <property type="entry name" value="ZnF_MYMT-QRICH1"/>
</dbReference>
<dbReference type="InterPro" id="IPR011017">
    <property type="entry name" value="TRASH_dom"/>
</dbReference>
<feature type="compositionally biased region" description="Basic and acidic residues" evidence="4">
    <location>
        <begin position="1169"/>
        <end position="1199"/>
    </location>
</feature>
<dbReference type="PANTHER" id="PTHR45736">
    <property type="entry name" value="ZINC FINGER MYM-TYPE PROTEIN"/>
    <property type="match status" value="1"/>
</dbReference>
<feature type="region of interest" description="Disordered" evidence="4">
    <location>
        <begin position="375"/>
        <end position="465"/>
    </location>
</feature>
<feature type="compositionally biased region" description="Basic residues" evidence="4">
    <location>
        <begin position="224"/>
        <end position="235"/>
    </location>
</feature>
<feature type="domain" description="TRASH" evidence="5">
    <location>
        <begin position="582"/>
        <end position="621"/>
    </location>
</feature>
<feature type="compositionally biased region" description="Low complexity" evidence="4">
    <location>
        <begin position="798"/>
        <end position="821"/>
    </location>
</feature>
<feature type="compositionally biased region" description="Basic and acidic residues" evidence="4">
    <location>
        <begin position="90"/>
        <end position="107"/>
    </location>
</feature>
<dbReference type="PANTHER" id="PTHR45736:SF1">
    <property type="entry name" value="WITHOUT CHILDREN, ISOFORM B"/>
    <property type="match status" value="1"/>
</dbReference>
<dbReference type="InterPro" id="IPR057926">
    <property type="entry name" value="QRICH1_dom"/>
</dbReference>
<keyword evidence="7" id="KW-1185">Reference proteome</keyword>
<evidence type="ECO:0000256" key="1">
    <source>
        <dbReference type="ARBA" id="ARBA00022499"/>
    </source>
</evidence>
<feature type="domain" description="TRASH" evidence="5">
    <location>
        <begin position="670"/>
        <end position="705"/>
    </location>
</feature>
<organism evidence="6 7">
    <name type="scientific">Petrolisthes cinctipes</name>
    <name type="common">Flat porcelain crab</name>
    <dbReference type="NCBI Taxonomy" id="88211"/>
    <lineage>
        <taxon>Eukaryota</taxon>
        <taxon>Metazoa</taxon>
        <taxon>Ecdysozoa</taxon>
        <taxon>Arthropoda</taxon>
        <taxon>Crustacea</taxon>
        <taxon>Multicrustacea</taxon>
        <taxon>Malacostraca</taxon>
        <taxon>Eumalacostraca</taxon>
        <taxon>Eucarida</taxon>
        <taxon>Decapoda</taxon>
        <taxon>Pleocyemata</taxon>
        <taxon>Anomura</taxon>
        <taxon>Galatheoidea</taxon>
        <taxon>Porcellanidae</taxon>
        <taxon>Petrolisthes</taxon>
    </lineage>
</organism>
<proteinExistence type="predicted"/>
<dbReference type="EMBL" id="JAWQEG010001147">
    <property type="protein sequence ID" value="KAK3882013.1"/>
    <property type="molecule type" value="Genomic_DNA"/>
</dbReference>
<dbReference type="Pfam" id="PF25561">
    <property type="entry name" value="QRICH1"/>
    <property type="match status" value="1"/>
</dbReference>
<sequence length="1519" mass="169369">MDGIEIIRDVINKTFEIVDGVEEESTQAEGKEDADISDVKIQSVESCSKEIIDELAVKSLPDDSLDITKHEAEEEKKEGSDETSVAETSVECKEGSNESPAKDKSTDDTIMLVDDNSKSFNVESEGKVDNNMDFTSLLPDNDGVEEDTLADSRPKDDEENKTEVESTKPESPDASTATDSNTAKSSSSSSNTGSKETEAHGLLEEVQETVTPSEDDDNPVARKSATKSKDKKKKSIQNCDGDEIVELPVQKKPAVVVDLSDEEDADDKDIKQSEGGSEESSSDGNKRIKLRSLASLVDVGTEDNSGNTPVPGVLPDHPAIGEIVEHGVIIGSDEMDGLQLRISNVVGGEDCITGLTMDEDRDSFSCIQISSVTTLIDPMSPEDPNKDNDTSAKPDESEKSTTEAAGKGGSEKTAAADSEKTSGDSTSKGIQIVHTENLASKDDANKPSESTELQEAPKDSATSEESQKVPTCVYHILRSILTVHRECLVCGKRTQCEFRITKKGEPGTWAFLCTTECRSSWTGSLPADHQIEKPRLIFEKLCGMCGKDLSSGSRSGQFSWETREFCSRKCLNVHLKEVAGECHMCREEVRPMFIGKYCVRFGSDIHQFCSNGCLERYKTKIRVCCYCQKNLDKVERVSSITNKEYCSMKCLKRAQRRDIGQQNYTEQHPCTVCMANGVNKYEFLSNQENFQLCSDPCLNVYKYANRVKAVSCCLCFRVMNAEDVGHYLYHGGHQLRVFCSDSCVNVFILSARKIVVCSCCKVKKYNFDMVHRQVDEDFRDYFYCSLNCLNTKEPVLGSSTKNNSEVSSSSTSVTTTTANETRQSESSDPMITLCNMCEKMAKPQYHMVMSDNTLRSFCRYSCAHKYKSTFGFQINGIQNSDSSQSNNSVAVLRSKNTQAVTENVDNTSKSKKIAVNDVTQNAAAATAELLKLLTPPVMVNKITSCRPATLTKGVYCKPHPWHRSTQTDFENDVKKADAPPVIPVPVPVYVPAPMMMYNSPFPVPLIVPVPVPVPIFIPTTAKSVDDLKERMKKIQEEIPADPYEAEMLLLARASSENVGNEQGNEKEQQNQDKTEPTNTVTDEAGTGAVNDAGGDDMQCVNISCLDTVEDDLPRYPLRLTNNGGEGFSGCVEEGESHNNKRRATASPMSAPASKKCRNNTDDLNSWYDQDDRQSDPDDVPVREDQHSDHDFNPDTDDHPALTLDQATECEADPEPYIEEFQGPFLNKMYGLAAWKKWVTEKNEELLGVSSSRSMKLFSEDIMTMNCEELNYGLCLFLKDLRKPNGEMYQPDTVFYMLLGIQQHLFDSSRTDCIFMDFGFEKFTNCFDEITKTFYRQSQSPGGDRLRIEAGVTRVTETMLWECRQLGAHTPQVLLNTLFYFNTKVFKLKTVEAHQALCFSNIVKQWRRSNVGQDSSVTRTILLKYYPKKSAGDSKLKKPFEMHENRDDPLRCPVKLYEFYLSKCPEGVRSQRDIYYVYPERSCVPDSPTWFSTQTVQANNLSKMLNRALMVREVQEALGE</sequence>
<keyword evidence="3" id="KW-0832">Ubl conjugation</keyword>
<feature type="domain" description="TRASH" evidence="5">
    <location>
        <begin position="834"/>
        <end position="870"/>
    </location>
</feature>
<comment type="caution">
    <text evidence="6">The sequence shown here is derived from an EMBL/GenBank/DDBJ whole genome shotgun (WGS) entry which is preliminary data.</text>
</comment>
<evidence type="ECO:0000313" key="7">
    <source>
        <dbReference type="Proteomes" id="UP001286313"/>
    </source>
</evidence>
<feature type="region of interest" description="Disordered" evidence="4">
    <location>
        <begin position="797"/>
        <end position="827"/>
    </location>
</feature>
<feature type="compositionally biased region" description="Basic and acidic residues" evidence="4">
    <location>
        <begin position="66"/>
        <end position="80"/>
    </location>
</feature>
<feature type="domain" description="TRASH" evidence="5">
    <location>
        <begin position="757"/>
        <end position="796"/>
    </location>
</feature>
<feature type="domain" description="TRASH" evidence="5">
    <location>
        <begin position="542"/>
        <end position="578"/>
    </location>
</feature>
<evidence type="ECO:0000259" key="5">
    <source>
        <dbReference type="SMART" id="SM00746"/>
    </source>
</evidence>
<feature type="region of interest" description="Disordered" evidence="4">
    <location>
        <begin position="1055"/>
        <end position="1096"/>
    </location>
</feature>
<evidence type="ECO:0000313" key="6">
    <source>
        <dbReference type="EMBL" id="KAK3882013.1"/>
    </source>
</evidence>
<feature type="compositionally biased region" description="Basic and acidic residues" evidence="4">
    <location>
        <begin position="383"/>
        <end position="401"/>
    </location>
</feature>
<dbReference type="Pfam" id="PF12012">
    <property type="entry name" value="DUF3504"/>
    <property type="match status" value="1"/>
</dbReference>
<keyword evidence="2" id="KW-0597">Phosphoprotein</keyword>
<evidence type="ECO:0000256" key="4">
    <source>
        <dbReference type="SAM" id="MobiDB-lite"/>
    </source>
</evidence>
<feature type="region of interest" description="Disordered" evidence="4">
    <location>
        <begin position="1116"/>
        <end position="1200"/>
    </location>
</feature>
<dbReference type="SMART" id="SM00746">
    <property type="entry name" value="TRASH"/>
    <property type="match status" value="6"/>
</dbReference>
<dbReference type="InterPro" id="IPR021893">
    <property type="entry name" value="ZMYM2-like_C"/>
</dbReference>
<name>A0AAE1FWL6_PETCI</name>
<evidence type="ECO:0000256" key="2">
    <source>
        <dbReference type="ARBA" id="ARBA00022553"/>
    </source>
</evidence>
<evidence type="ECO:0000256" key="3">
    <source>
        <dbReference type="ARBA" id="ARBA00022843"/>
    </source>
</evidence>
<reference evidence="6" key="1">
    <citation type="submission" date="2023-10" db="EMBL/GenBank/DDBJ databases">
        <title>Genome assemblies of two species of porcelain crab, Petrolisthes cinctipes and Petrolisthes manimaculis (Anomura: Porcellanidae).</title>
        <authorList>
            <person name="Angst P."/>
        </authorList>
    </citation>
    <scope>NUCLEOTIDE SEQUENCE</scope>
    <source>
        <strain evidence="6">PB745_01</strain>
        <tissue evidence="6">Gill</tissue>
    </source>
</reference>
<protein>
    <recommendedName>
        <fullName evidence="5">TRASH domain-containing protein</fullName>
    </recommendedName>
</protein>
<feature type="domain" description="TRASH" evidence="5">
    <location>
        <begin position="712"/>
        <end position="751"/>
    </location>
</feature>
<feature type="region of interest" description="Disordered" evidence="4">
    <location>
        <begin position="60"/>
        <end position="287"/>
    </location>
</feature>
<dbReference type="Proteomes" id="UP001286313">
    <property type="component" value="Unassembled WGS sequence"/>
</dbReference>
<accession>A0AAE1FWL6</accession>